<dbReference type="EMBL" id="CM023484">
    <property type="protein sequence ID" value="KAH6931816.1"/>
    <property type="molecule type" value="Genomic_DNA"/>
</dbReference>
<protein>
    <submittedName>
        <fullName evidence="1">Uncharacterized protein</fullName>
    </submittedName>
</protein>
<proteinExistence type="predicted"/>
<keyword evidence="2" id="KW-1185">Reference proteome</keyword>
<accession>A0ACB7SA41</accession>
<name>A0ACB7SA41_HYAAI</name>
<gene>
    <name evidence="1" type="ORF">HPB50_000881</name>
</gene>
<organism evidence="1 2">
    <name type="scientific">Hyalomma asiaticum</name>
    <name type="common">Tick</name>
    <dbReference type="NCBI Taxonomy" id="266040"/>
    <lineage>
        <taxon>Eukaryota</taxon>
        <taxon>Metazoa</taxon>
        <taxon>Ecdysozoa</taxon>
        <taxon>Arthropoda</taxon>
        <taxon>Chelicerata</taxon>
        <taxon>Arachnida</taxon>
        <taxon>Acari</taxon>
        <taxon>Parasitiformes</taxon>
        <taxon>Ixodida</taxon>
        <taxon>Ixodoidea</taxon>
        <taxon>Ixodidae</taxon>
        <taxon>Hyalomminae</taxon>
        <taxon>Hyalomma</taxon>
    </lineage>
</organism>
<sequence>MSKPVKRQTHCFAPGCSTGYVSARKASVKKSVFAVPSSEDRLKEWRRAVPRADKILDQTSVLCESHFEERFILRDYTHIVNGEVVKIPHGRPCLTEDAIPTIFPNTPSYLSKKLPQKRHSRTSRGEVLGKKRKTNDENEPPMEHDSALDATADGAPVIGACTVERLDYLQGEMLPNKYWCRCLLVDAPKAVAFTVCSQAGDSLSFQKLVLCSAEDTRYHCSVFVQGVTVKKVEVFDAESVKSLLHSVNEMIVCSGFEQSAVPLEQRQSATLSKHRMHGNKFHSKRCSGVSQDQRPCIHCRYLKKLLLNQASYKKRKARVATGRRTSKQLTIKRGRQLRRQKAKVSRLETILAKMKKANSTLSESNLQKSLSELPEKQRQQVQTCFDAAKRKGTQGMKYSDEWLLDCIIMRIKSPKLYEHIRKHKIMVLPSKSCLNKYVKNYKSNFGFNENVFTAIAEKTKCMDEFQRHGGILIDEMKLSESLKVTSSGFIEGFVDLGKYTPLDQSTQTCDHGLVVLYQPFSGNFSQILGVFGSHGNVKGDMLAKIITDATLAAEKSGLYVDFVTTDGASWNRSMWRQFGIKGTSKSVVCKVSTLQITPEVCTFYQTSRIS</sequence>
<reference evidence="1" key="1">
    <citation type="submission" date="2020-05" db="EMBL/GenBank/DDBJ databases">
        <title>Large-scale comparative analyses of tick genomes elucidate their genetic diversity and vector capacities.</title>
        <authorList>
            <person name="Jia N."/>
            <person name="Wang J."/>
            <person name="Shi W."/>
            <person name="Du L."/>
            <person name="Sun Y."/>
            <person name="Zhan W."/>
            <person name="Jiang J."/>
            <person name="Wang Q."/>
            <person name="Zhang B."/>
            <person name="Ji P."/>
            <person name="Sakyi L.B."/>
            <person name="Cui X."/>
            <person name="Yuan T."/>
            <person name="Jiang B."/>
            <person name="Yang W."/>
            <person name="Lam T.T.-Y."/>
            <person name="Chang Q."/>
            <person name="Ding S."/>
            <person name="Wang X."/>
            <person name="Zhu J."/>
            <person name="Ruan X."/>
            <person name="Zhao L."/>
            <person name="Wei J."/>
            <person name="Que T."/>
            <person name="Du C."/>
            <person name="Cheng J."/>
            <person name="Dai P."/>
            <person name="Han X."/>
            <person name="Huang E."/>
            <person name="Gao Y."/>
            <person name="Liu J."/>
            <person name="Shao H."/>
            <person name="Ye R."/>
            <person name="Li L."/>
            <person name="Wei W."/>
            <person name="Wang X."/>
            <person name="Wang C."/>
            <person name="Yang T."/>
            <person name="Huo Q."/>
            <person name="Li W."/>
            <person name="Guo W."/>
            <person name="Chen H."/>
            <person name="Zhou L."/>
            <person name="Ni X."/>
            <person name="Tian J."/>
            <person name="Zhou Y."/>
            <person name="Sheng Y."/>
            <person name="Liu T."/>
            <person name="Pan Y."/>
            <person name="Xia L."/>
            <person name="Li J."/>
            <person name="Zhao F."/>
            <person name="Cao W."/>
        </authorList>
    </citation>
    <scope>NUCLEOTIDE SEQUENCE</scope>
    <source>
        <strain evidence="1">Hyas-2018</strain>
    </source>
</reference>
<comment type="caution">
    <text evidence="1">The sequence shown here is derived from an EMBL/GenBank/DDBJ whole genome shotgun (WGS) entry which is preliminary data.</text>
</comment>
<evidence type="ECO:0000313" key="2">
    <source>
        <dbReference type="Proteomes" id="UP000821845"/>
    </source>
</evidence>
<evidence type="ECO:0000313" key="1">
    <source>
        <dbReference type="EMBL" id="KAH6931816.1"/>
    </source>
</evidence>
<dbReference type="Proteomes" id="UP000821845">
    <property type="component" value="Chromosome 4"/>
</dbReference>